<keyword evidence="1" id="KW-0812">Transmembrane</keyword>
<comment type="caution">
    <text evidence="2">The sequence shown here is derived from an EMBL/GenBank/DDBJ whole genome shotgun (WGS) entry which is preliminary data.</text>
</comment>
<keyword evidence="3" id="KW-1185">Reference proteome</keyword>
<gene>
    <name evidence="2" type="ORF">HNQ88_003053</name>
</gene>
<dbReference type="AlphaFoldDB" id="A0AAE3XP04"/>
<dbReference type="EMBL" id="JAVDQD010000003">
    <property type="protein sequence ID" value="MDR6240005.1"/>
    <property type="molecule type" value="Genomic_DNA"/>
</dbReference>
<accession>A0AAE3XP04</accession>
<protein>
    <submittedName>
        <fullName evidence="2">Uncharacterized protein</fullName>
    </submittedName>
</protein>
<reference evidence="2" key="1">
    <citation type="submission" date="2023-07" db="EMBL/GenBank/DDBJ databases">
        <title>Genomic Encyclopedia of Type Strains, Phase IV (KMG-IV): sequencing the most valuable type-strain genomes for metagenomic binning, comparative biology and taxonomic classification.</title>
        <authorList>
            <person name="Goeker M."/>
        </authorList>
    </citation>
    <scope>NUCLEOTIDE SEQUENCE</scope>
    <source>
        <strain evidence="2">DSM 26174</strain>
    </source>
</reference>
<proteinExistence type="predicted"/>
<evidence type="ECO:0000313" key="2">
    <source>
        <dbReference type="EMBL" id="MDR6240005.1"/>
    </source>
</evidence>
<name>A0AAE3XP04_9BACT</name>
<organism evidence="2 3">
    <name type="scientific">Aureibacter tunicatorum</name>
    <dbReference type="NCBI Taxonomy" id="866807"/>
    <lineage>
        <taxon>Bacteria</taxon>
        <taxon>Pseudomonadati</taxon>
        <taxon>Bacteroidota</taxon>
        <taxon>Cytophagia</taxon>
        <taxon>Cytophagales</taxon>
        <taxon>Persicobacteraceae</taxon>
        <taxon>Aureibacter</taxon>
    </lineage>
</organism>
<sequence length="81" mass="9761">MRKVFWLDLLLKISDLLFLHKQIFYIVSKSFSFYYLVLSTLGGRNNVIALFIFFKYWLRGWSSLFKLNQYYDDGFVVEKVG</sequence>
<feature type="transmembrane region" description="Helical" evidence="1">
    <location>
        <begin position="33"/>
        <end position="58"/>
    </location>
</feature>
<keyword evidence="1" id="KW-0472">Membrane</keyword>
<dbReference type="Proteomes" id="UP001185092">
    <property type="component" value="Unassembled WGS sequence"/>
</dbReference>
<keyword evidence="1" id="KW-1133">Transmembrane helix</keyword>
<evidence type="ECO:0000256" key="1">
    <source>
        <dbReference type="SAM" id="Phobius"/>
    </source>
</evidence>
<evidence type="ECO:0000313" key="3">
    <source>
        <dbReference type="Proteomes" id="UP001185092"/>
    </source>
</evidence>